<evidence type="ECO:0000313" key="3">
    <source>
        <dbReference type="Proteomes" id="UP000576082"/>
    </source>
</evidence>
<dbReference type="Proteomes" id="UP000576082">
    <property type="component" value="Unassembled WGS sequence"/>
</dbReference>
<dbReference type="InterPro" id="IPR011009">
    <property type="entry name" value="Kinase-like_dom_sf"/>
</dbReference>
<dbReference type="SMART" id="SM00587">
    <property type="entry name" value="CHK"/>
    <property type="match status" value="1"/>
</dbReference>
<comment type="caution">
    <text evidence="2">The sequence shown here is derived from an EMBL/GenBank/DDBJ whole genome shotgun (WGS) entry which is preliminary data.</text>
</comment>
<dbReference type="PANTHER" id="PTHR11012:SF30">
    <property type="entry name" value="PROTEIN KINASE-LIKE DOMAIN-CONTAINING"/>
    <property type="match status" value="1"/>
</dbReference>
<dbReference type="AlphaFoldDB" id="A0A7X9RTX0"/>
<dbReference type="EMBL" id="JABANE010000017">
    <property type="protein sequence ID" value="NME67967.1"/>
    <property type="molecule type" value="Genomic_DNA"/>
</dbReference>
<proteinExistence type="predicted"/>
<dbReference type="RefSeq" id="WP_169656283.1">
    <property type="nucleotide sequence ID" value="NZ_JABANE010000017.1"/>
</dbReference>
<sequence>MELLEKIQNLIGASYIEEVEMIQQLWSGYGSIKRYNVEGCEYSSIIVKHVQLSSQKNHPRGWNTNLSHLRKVKSYEVETYWYQHYSNACDENMVVPECLAFDEFNGDVLIIMEDLDQIGFPERLHQVGFTEIDACLKWLAFFHAKFLNHTTEGLWEIGTYWHLDTRPDELKALEDLPLKKAASKIDHALNQAKYKTLVHGDAKLANFCFSADGKKVSAIDFQYIGGGIGMKDVIYFIGSCMSEEECEKYEEKFLNTYFSYLEEGIQLYHPSIDPKEVITEWKGLFKMAWTDFHRFLKGWSPGHWKINSYSEKLSQSVIQQFQ</sequence>
<dbReference type="PANTHER" id="PTHR11012">
    <property type="entry name" value="PROTEIN KINASE-LIKE DOMAIN-CONTAINING"/>
    <property type="match status" value="1"/>
</dbReference>
<evidence type="ECO:0000259" key="1">
    <source>
        <dbReference type="SMART" id="SM00587"/>
    </source>
</evidence>
<dbReference type="InterPro" id="IPR004119">
    <property type="entry name" value="EcKL"/>
</dbReference>
<dbReference type="Pfam" id="PF02958">
    <property type="entry name" value="EcKL"/>
    <property type="match status" value="1"/>
</dbReference>
<evidence type="ECO:0000313" key="2">
    <source>
        <dbReference type="EMBL" id="NME67967.1"/>
    </source>
</evidence>
<feature type="domain" description="CHK kinase-like" evidence="1">
    <location>
        <begin position="110"/>
        <end position="267"/>
    </location>
</feature>
<reference evidence="2 3" key="1">
    <citation type="submission" date="2020-04" db="EMBL/GenBank/DDBJ databases">
        <title>Flammeovirga sp. SR4, a novel species isolated from seawater.</title>
        <authorList>
            <person name="Wang X."/>
        </authorList>
    </citation>
    <scope>NUCLEOTIDE SEQUENCE [LARGE SCALE GENOMIC DNA]</scope>
    <source>
        <strain evidence="2 3">ATCC 23126</strain>
    </source>
</reference>
<protein>
    <submittedName>
        <fullName evidence="2">DUF1679 domain-containing protein</fullName>
    </submittedName>
</protein>
<name>A0A7X9RTX0_9BACT</name>
<dbReference type="SUPFAM" id="SSF56112">
    <property type="entry name" value="Protein kinase-like (PK-like)"/>
    <property type="match status" value="1"/>
</dbReference>
<dbReference type="Gene3D" id="3.90.1200.10">
    <property type="match status" value="1"/>
</dbReference>
<keyword evidence="3" id="KW-1185">Reference proteome</keyword>
<dbReference type="InterPro" id="IPR015897">
    <property type="entry name" value="CHK_kinase-like"/>
</dbReference>
<organism evidence="2 3">
    <name type="scientific">Flammeovirga aprica JL-4</name>
    <dbReference type="NCBI Taxonomy" id="694437"/>
    <lineage>
        <taxon>Bacteria</taxon>
        <taxon>Pseudomonadati</taxon>
        <taxon>Bacteroidota</taxon>
        <taxon>Cytophagia</taxon>
        <taxon>Cytophagales</taxon>
        <taxon>Flammeovirgaceae</taxon>
        <taxon>Flammeovirga</taxon>
    </lineage>
</organism>
<gene>
    <name evidence="2" type="ORF">HHU12_08355</name>
</gene>
<accession>A0A7X9RTX0</accession>